<accession>M0W9G5</accession>
<sequence length="123" mass="14263">MPDVCCVRMARQHEWRDYCFLQVERHKIRWQNIDMCKALKNFICLNYKGPPVVKDYFDEQKLRMQNARLKEDLSRVTGLTSKSLDHPFMPMPLGTSQMSVSSLDLSIVGLSMHVHHQPLCAAA</sequence>
<dbReference type="AlphaFoldDB" id="M0W9G5"/>
<dbReference type="SMR" id="M0W9G5"/>
<evidence type="ECO:0000313" key="1">
    <source>
        <dbReference type="EnsemblPlants" id="HORVU.MOREX.r3.7HG0648310.1.CDS1"/>
    </source>
</evidence>
<dbReference type="EnsemblPlants" id="HORVU.MOREX.r3.7HG0648310.1">
    <property type="protein sequence ID" value="HORVU.MOREX.r3.7HG0648310.1.CDS1"/>
    <property type="gene ID" value="HORVU.MOREX.r3.7HG0648310"/>
</dbReference>
<reference evidence="1" key="2">
    <citation type="submission" date="2020-10" db="EMBL/GenBank/DDBJ databases">
        <authorList>
            <person name="Scholz U."/>
            <person name="Mascher M."/>
            <person name="Fiebig A."/>
        </authorList>
    </citation>
    <scope>NUCLEOTIDE SEQUENCE [LARGE SCALE GENOMIC DNA]</scope>
    <source>
        <strain evidence="1">cv. Morex</strain>
    </source>
</reference>
<dbReference type="Gramene" id="HORVU.MOREX.r2.7HG0538050.1">
    <property type="protein sequence ID" value="HORVU.MOREX.r2.7HG0538050.1.CDS.1"/>
    <property type="gene ID" value="HORVU.MOREX.r2.7HG0538050"/>
</dbReference>
<dbReference type="STRING" id="112509.M0W9G5"/>
<dbReference type="Proteomes" id="UP000011116">
    <property type="component" value="Chromosome 7H"/>
</dbReference>
<dbReference type="PANTHER" id="PTHR45654">
    <property type="entry name" value="HOMEOBOX-LEUCINE ZIPPER PROTEIN MERISTEM L1"/>
    <property type="match status" value="1"/>
</dbReference>
<dbReference type="PaxDb" id="4513-MLOC_45548.1"/>
<reference evidence="1" key="3">
    <citation type="submission" date="2022-01" db="UniProtKB">
        <authorList>
            <consortium name="EnsemblPlants"/>
        </authorList>
    </citation>
    <scope>IDENTIFICATION</scope>
    <source>
        <strain evidence="1">subsp. vulgare</strain>
    </source>
</reference>
<dbReference type="Gramene" id="HORVU.MOREX.r3.7HG0648310.1">
    <property type="protein sequence ID" value="HORVU.MOREX.r3.7HG0648310.1.CDS1"/>
    <property type="gene ID" value="HORVU.MOREX.r3.7HG0648310"/>
</dbReference>
<organism evidence="1 2">
    <name type="scientific">Hordeum vulgare subsp. vulgare</name>
    <name type="common">Domesticated barley</name>
    <dbReference type="NCBI Taxonomy" id="112509"/>
    <lineage>
        <taxon>Eukaryota</taxon>
        <taxon>Viridiplantae</taxon>
        <taxon>Streptophyta</taxon>
        <taxon>Embryophyta</taxon>
        <taxon>Tracheophyta</taxon>
        <taxon>Spermatophyta</taxon>
        <taxon>Magnoliopsida</taxon>
        <taxon>Liliopsida</taxon>
        <taxon>Poales</taxon>
        <taxon>Poaceae</taxon>
        <taxon>BOP clade</taxon>
        <taxon>Pooideae</taxon>
        <taxon>Triticodae</taxon>
        <taxon>Triticeae</taxon>
        <taxon>Hordeinae</taxon>
        <taxon>Hordeum</taxon>
    </lineage>
</organism>
<reference evidence="2" key="1">
    <citation type="journal article" date="2012" name="Nature">
        <title>A physical, genetic and functional sequence assembly of the barley genome.</title>
        <authorList>
            <consortium name="The International Barley Genome Sequencing Consortium"/>
            <person name="Mayer K.F."/>
            <person name="Waugh R."/>
            <person name="Brown J.W."/>
            <person name="Schulman A."/>
            <person name="Langridge P."/>
            <person name="Platzer M."/>
            <person name="Fincher G.B."/>
            <person name="Muehlbauer G.J."/>
            <person name="Sato K."/>
            <person name="Close T.J."/>
            <person name="Wise R.P."/>
            <person name="Stein N."/>
        </authorList>
    </citation>
    <scope>NUCLEOTIDE SEQUENCE [LARGE SCALE GENOMIC DNA]</scope>
    <source>
        <strain evidence="2">cv. Morex</strain>
    </source>
</reference>
<dbReference type="eggNOG" id="ENOG502QQXM">
    <property type="taxonomic scope" value="Eukaryota"/>
</dbReference>
<protein>
    <submittedName>
        <fullName evidence="1">Uncharacterized protein</fullName>
    </submittedName>
</protein>
<keyword evidence="2" id="KW-1185">Reference proteome</keyword>
<dbReference type="InParanoid" id="M0W9G5"/>
<dbReference type="PANTHER" id="PTHR45654:SF12">
    <property type="entry name" value="HOMEOBOX-LEUCINE ZIPPER PROTEIN ROC8"/>
    <property type="match status" value="1"/>
</dbReference>
<dbReference type="InterPro" id="IPR042160">
    <property type="entry name" value="HD-Zip_IV"/>
</dbReference>
<name>M0W9G5_HORVV</name>
<proteinExistence type="predicted"/>
<evidence type="ECO:0000313" key="2">
    <source>
        <dbReference type="Proteomes" id="UP000011116"/>
    </source>
</evidence>